<dbReference type="Gene3D" id="3.30.710.10">
    <property type="entry name" value="Potassium Channel Kv1.1, Chain A"/>
    <property type="match status" value="1"/>
</dbReference>
<keyword evidence="3" id="KW-0677">Repeat</keyword>
<evidence type="ECO:0000313" key="5">
    <source>
        <dbReference type="EMBL" id="JAC68147.1"/>
    </source>
</evidence>
<name>A0A061R5J0_9CHLO</name>
<feature type="domain" description="BTB" evidence="4">
    <location>
        <begin position="41"/>
        <end position="114"/>
    </location>
</feature>
<evidence type="ECO:0000256" key="2">
    <source>
        <dbReference type="ARBA" id="ARBA00022441"/>
    </source>
</evidence>
<dbReference type="Pfam" id="PF00651">
    <property type="entry name" value="BTB"/>
    <property type="match status" value="1"/>
</dbReference>
<evidence type="ECO:0000256" key="3">
    <source>
        <dbReference type="ARBA" id="ARBA00022737"/>
    </source>
</evidence>
<feature type="unsure residue" description="I or L" evidence="5">
    <location>
        <position position="413"/>
    </location>
</feature>
<dbReference type="PANTHER" id="PTHR45632">
    <property type="entry name" value="LD33804P"/>
    <property type="match status" value="1"/>
</dbReference>
<sequence>MSISDELPVGSDQPVPNCINVNHEGQFLPLLQRLLSEESLVDLVLATNSNNETRRFPCHRVVLSIWSDVFKTMFECLPKMDSDGRAPELPLEDTPKAIEAILAYCYSGKIEITQENVTSLLEVADKYNISTLVKACGDFLGDHITIERVGQILQCAQRHGATDAEAKCKHFLVSKFQKVCGTDIFLELDWDNFKWLLGRDELVCESEVAVFRSSMRWIEHKKERKEKLKEVLKLIRFTCFSAEDLSSVDSHPVALEAEKEYLRCLLNAYQVLTLPRCSTPPEKRRLYFNFKVSGVLRNLPLSVLEAQGWTLVYHQPYSHSTTESEIRAAASGYSHVLVGAKRVGSKELELCAAGRTPALLTHTTGRYDLREENGAYWYMWPGKAFGFSQAKQVDLFWADVCQTESESRLSWVLDGRGGWRVGKTFLYDTSESIHSWEKVLLASNEPLTGSCVSSSKCS</sequence>
<evidence type="ECO:0000256" key="1">
    <source>
        <dbReference type="ARBA" id="ARBA00004906"/>
    </source>
</evidence>
<comment type="pathway">
    <text evidence="1">Protein modification; protein ubiquitination.</text>
</comment>
<reference evidence="5" key="1">
    <citation type="submission" date="2014-05" db="EMBL/GenBank/DDBJ databases">
        <title>The transcriptome of the halophilic microalga Tetraselmis sp. GSL018 isolated from the Great Salt Lake, Utah.</title>
        <authorList>
            <person name="Jinkerson R.E."/>
            <person name="D'Adamo S."/>
            <person name="Posewitz M.C."/>
        </authorList>
    </citation>
    <scope>NUCLEOTIDE SEQUENCE</scope>
    <source>
        <strain evidence="5">GSL018</strain>
    </source>
</reference>
<dbReference type="SUPFAM" id="SSF54695">
    <property type="entry name" value="POZ domain"/>
    <property type="match status" value="1"/>
</dbReference>
<dbReference type="EMBL" id="GBEZ01018273">
    <property type="protein sequence ID" value="JAC68147.1"/>
    <property type="molecule type" value="Transcribed_RNA"/>
</dbReference>
<dbReference type="PANTHER" id="PTHR45632:SF3">
    <property type="entry name" value="KELCH-LIKE PROTEIN 32"/>
    <property type="match status" value="1"/>
</dbReference>
<keyword evidence="2" id="KW-0880">Kelch repeat</keyword>
<proteinExistence type="predicted"/>
<dbReference type="CDD" id="cd18186">
    <property type="entry name" value="BTB_POZ_ZBTB_KLHL-like"/>
    <property type="match status" value="1"/>
</dbReference>
<dbReference type="SMART" id="SM00875">
    <property type="entry name" value="BACK"/>
    <property type="match status" value="1"/>
</dbReference>
<dbReference type="PROSITE" id="PS50097">
    <property type="entry name" value="BTB"/>
    <property type="match status" value="1"/>
</dbReference>
<dbReference type="SMART" id="SM00225">
    <property type="entry name" value="BTB"/>
    <property type="match status" value="1"/>
</dbReference>
<accession>A0A061R5J0</accession>
<protein>
    <submittedName>
        <fullName evidence="5">BTB/POZ domain-containing protein 1/2</fullName>
    </submittedName>
</protein>
<evidence type="ECO:0000259" key="4">
    <source>
        <dbReference type="PROSITE" id="PS50097"/>
    </source>
</evidence>
<dbReference type="Pfam" id="PF07707">
    <property type="entry name" value="BACK"/>
    <property type="match status" value="1"/>
</dbReference>
<organism evidence="5">
    <name type="scientific">Tetraselmis sp. GSL018</name>
    <dbReference type="NCBI Taxonomy" id="582737"/>
    <lineage>
        <taxon>Eukaryota</taxon>
        <taxon>Viridiplantae</taxon>
        <taxon>Chlorophyta</taxon>
        <taxon>core chlorophytes</taxon>
        <taxon>Chlorodendrophyceae</taxon>
        <taxon>Chlorodendrales</taxon>
        <taxon>Chlorodendraceae</taxon>
        <taxon>Tetraselmis</taxon>
    </lineage>
</organism>
<dbReference type="InterPro" id="IPR000210">
    <property type="entry name" value="BTB/POZ_dom"/>
</dbReference>
<dbReference type="InterPro" id="IPR011705">
    <property type="entry name" value="BACK"/>
</dbReference>
<dbReference type="AlphaFoldDB" id="A0A061R5J0"/>
<dbReference type="InterPro" id="IPR011333">
    <property type="entry name" value="SKP1/BTB/POZ_sf"/>
</dbReference>
<gene>
    <name evidence="5" type="primary">BTBD1_2</name>
    <name evidence="5" type="ORF">TSPGSL018_9432</name>
</gene>
<dbReference type="Gene3D" id="1.25.40.420">
    <property type="match status" value="1"/>
</dbReference>